<gene>
    <name evidence="1" type="ORF">ACJMK2_036022</name>
</gene>
<reference evidence="1 2" key="1">
    <citation type="submission" date="2024-11" db="EMBL/GenBank/DDBJ databases">
        <title>Chromosome-level genome assembly of the freshwater bivalve Anodonta woodiana.</title>
        <authorList>
            <person name="Chen X."/>
        </authorList>
    </citation>
    <scope>NUCLEOTIDE SEQUENCE [LARGE SCALE GENOMIC DNA]</scope>
    <source>
        <strain evidence="1">MN2024</strain>
        <tissue evidence="1">Gills</tissue>
    </source>
</reference>
<dbReference type="PANTHER" id="PTHR24559:SF454">
    <property type="entry name" value="RIBONUCLEASE H"/>
    <property type="match status" value="1"/>
</dbReference>
<proteinExistence type="predicted"/>
<evidence type="ECO:0000313" key="2">
    <source>
        <dbReference type="Proteomes" id="UP001634394"/>
    </source>
</evidence>
<keyword evidence="2" id="KW-1185">Reference proteome</keyword>
<dbReference type="EMBL" id="JBJQND010000006">
    <property type="protein sequence ID" value="KAL3872824.1"/>
    <property type="molecule type" value="Genomic_DNA"/>
</dbReference>
<accession>A0ABD3WFV7</accession>
<name>A0ABD3WFV7_SINWO</name>
<dbReference type="Gene3D" id="3.10.10.10">
    <property type="entry name" value="HIV Type 1 Reverse Transcriptase, subunit A, domain 1"/>
    <property type="match status" value="1"/>
</dbReference>
<comment type="caution">
    <text evidence="1">The sequence shown here is derived from an EMBL/GenBank/DDBJ whole genome shotgun (WGS) entry which is preliminary data.</text>
</comment>
<dbReference type="InterPro" id="IPR043502">
    <property type="entry name" value="DNA/RNA_pol_sf"/>
</dbReference>
<dbReference type="AlphaFoldDB" id="A0ABD3WFV7"/>
<evidence type="ECO:0000313" key="1">
    <source>
        <dbReference type="EMBL" id="KAL3872824.1"/>
    </source>
</evidence>
<organism evidence="1 2">
    <name type="scientific">Sinanodonta woodiana</name>
    <name type="common">Chinese pond mussel</name>
    <name type="synonym">Anodonta woodiana</name>
    <dbReference type="NCBI Taxonomy" id="1069815"/>
    <lineage>
        <taxon>Eukaryota</taxon>
        <taxon>Metazoa</taxon>
        <taxon>Spiralia</taxon>
        <taxon>Lophotrochozoa</taxon>
        <taxon>Mollusca</taxon>
        <taxon>Bivalvia</taxon>
        <taxon>Autobranchia</taxon>
        <taxon>Heteroconchia</taxon>
        <taxon>Palaeoheterodonta</taxon>
        <taxon>Unionida</taxon>
        <taxon>Unionoidea</taxon>
        <taxon>Unionidae</taxon>
        <taxon>Unioninae</taxon>
        <taxon>Sinanodonta</taxon>
    </lineage>
</organism>
<dbReference type="PANTHER" id="PTHR24559">
    <property type="entry name" value="TRANSPOSON TY3-I GAG-POL POLYPROTEIN"/>
    <property type="match status" value="1"/>
</dbReference>
<dbReference type="Proteomes" id="UP001634394">
    <property type="component" value="Unassembled WGS sequence"/>
</dbReference>
<dbReference type="InterPro" id="IPR053134">
    <property type="entry name" value="RNA-dir_DNA_polymerase"/>
</dbReference>
<sequence length="225" mass="25589">MELALKMRVKMADIGTLVKDNLFDRQKKIKALVFDCHMKAQSHGANDVIRNVNFFNYQVSVPSWRGTVTYNVNLLRKYMRAVLQPTQADENDGVDIDYLRIAGEGDPDDIINMCNKCMDVLTTRPGQTNILTHYIKTTSRHQLNNGNIEYSSQHKELKAIFDEMLKQGIIQPPNSAWSSPCVFVDKKDGTLRLCVDCRKLNNITLFDAYPVPRMDGLFEKIGNGS</sequence>
<protein>
    <submittedName>
        <fullName evidence="1">Uncharacterized protein</fullName>
    </submittedName>
</protein>
<dbReference type="SUPFAM" id="SSF56672">
    <property type="entry name" value="DNA/RNA polymerases"/>
    <property type="match status" value="1"/>
</dbReference>